<dbReference type="InterPro" id="IPR011727">
    <property type="entry name" value="CHP02117"/>
</dbReference>
<protein>
    <submittedName>
        <fullName evidence="1">TIGR02117 family protein</fullName>
    </submittedName>
</protein>
<comment type="caution">
    <text evidence="1">The sequence shown here is derived from an EMBL/GenBank/DDBJ whole genome shotgun (WGS) entry which is preliminary data.</text>
</comment>
<dbReference type="Pfam" id="PF09601">
    <property type="entry name" value="DUF2459"/>
    <property type="match status" value="1"/>
</dbReference>
<accession>A0A3S0K7M2</accession>
<sequence length="231" mass="25958">MRLLSRALRLLMPAFAVFVALLMGGTLVPRHADFRPTPDGVPIFVVSNGMHTDVVLPLREPRTGQDWLQRLGQPALTARFGQYEYVAFGWGNERFYLESYGGKFPKAGTVLRALLPGPTLMHVDFYRHAPRAGARVVPLRISVAQYQRLTGYVEQSFAPDSVGRWTLRNEAGYSPEDFFFYARGRYHALRTCNDWTNQALGRSGIRAALKAPLAASVLYQARRGAEKKTVR</sequence>
<organism evidence="1 2">
    <name type="scientific">Hymenobacter gummosus</name>
    <dbReference type="NCBI Taxonomy" id="1776032"/>
    <lineage>
        <taxon>Bacteria</taxon>
        <taxon>Pseudomonadati</taxon>
        <taxon>Bacteroidota</taxon>
        <taxon>Cytophagia</taxon>
        <taxon>Cytophagales</taxon>
        <taxon>Hymenobacteraceae</taxon>
        <taxon>Hymenobacter</taxon>
    </lineage>
</organism>
<dbReference type="OrthoDB" id="211174at2"/>
<dbReference type="NCBIfam" id="TIGR02117">
    <property type="entry name" value="chp_urease_rgn"/>
    <property type="match status" value="1"/>
</dbReference>
<dbReference type="AlphaFoldDB" id="A0A3S0K7M2"/>
<evidence type="ECO:0000313" key="2">
    <source>
        <dbReference type="Proteomes" id="UP000282184"/>
    </source>
</evidence>
<dbReference type="Proteomes" id="UP000282184">
    <property type="component" value="Unassembled WGS sequence"/>
</dbReference>
<reference evidence="1 2" key="1">
    <citation type="submission" date="2018-12" db="EMBL/GenBank/DDBJ databases">
        <title>Hymenobacter gummosus sp. nov., isolated from a spring.</title>
        <authorList>
            <person name="Nie L."/>
        </authorList>
    </citation>
    <scope>NUCLEOTIDE SEQUENCE [LARGE SCALE GENOMIC DNA]</scope>
    <source>
        <strain evidence="1 2">KCTC 52166</strain>
    </source>
</reference>
<evidence type="ECO:0000313" key="1">
    <source>
        <dbReference type="EMBL" id="RTQ52279.1"/>
    </source>
</evidence>
<name>A0A3S0K7M2_9BACT</name>
<keyword evidence="2" id="KW-1185">Reference proteome</keyword>
<dbReference type="EMBL" id="RXOF01000002">
    <property type="protein sequence ID" value="RTQ52279.1"/>
    <property type="molecule type" value="Genomic_DNA"/>
</dbReference>
<dbReference type="RefSeq" id="WP_126691936.1">
    <property type="nucleotide sequence ID" value="NZ_RXOF01000002.1"/>
</dbReference>
<proteinExistence type="predicted"/>
<gene>
    <name evidence="1" type="ORF">EJV47_04440</name>
</gene>